<organism evidence="1 2">
    <name type="scientific">Lactuca saligna</name>
    <name type="common">Willowleaf lettuce</name>
    <dbReference type="NCBI Taxonomy" id="75948"/>
    <lineage>
        <taxon>Eukaryota</taxon>
        <taxon>Viridiplantae</taxon>
        <taxon>Streptophyta</taxon>
        <taxon>Embryophyta</taxon>
        <taxon>Tracheophyta</taxon>
        <taxon>Spermatophyta</taxon>
        <taxon>Magnoliopsida</taxon>
        <taxon>eudicotyledons</taxon>
        <taxon>Gunneridae</taxon>
        <taxon>Pentapetalae</taxon>
        <taxon>asterids</taxon>
        <taxon>campanulids</taxon>
        <taxon>Asterales</taxon>
        <taxon>Asteraceae</taxon>
        <taxon>Cichorioideae</taxon>
        <taxon>Cichorieae</taxon>
        <taxon>Lactucinae</taxon>
        <taxon>Lactuca</taxon>
    </lineage>
</organism>
<proteinExistence type="predicted"/>
<name>A0AA36E9Y2_LACSI</name>
<dbReference type="Proteomes" id="UP001177003">
    <property type="component" value="Chromosome 5"/>
</dbReference>
<sequence length="255" mass="29134">MIDPPRLLRFIPSSLISIKFLSFQINCRPELEMPYPSLQLTNLFNCSLRPLLDCCQEATPEMEQHPAKSRGYQTLSPKTLFPSASSFFFISNRHEEGCPQKAILEPSIPFCCDWQQNVKKNGGLRSSVDPRRIISEGTASGEGGVGGGDGRPLARRWSWCPISLLHYLRKVSIEQHSLFLYHPANINSFRPCLPPPNPKTPSLTFPKHYKDMLWNMKLRIDDLLVRNGQVVELEKKVEKHNLLRKARKELAEARI</sequence>
<evidence type="ECO:0000313" key="2">
    <source>
        <dbReference type="Proteomes" id="UP001177003"/>
    </source>
</evidence>
<gene>
    <name evidence="1" type="ORF">LSALG_LOCUS25883</name>
</gene>
<protein>
    <submittedName>
        <fullName evidence="1">Uncharacterized protein</fullName>
    </submittedName>
</protein>
<keyword evidence="2" id="KW-1185">Reference proteome</keyword>
<evidence type="ECO:0000313" key="1">
    <source>
        <dbReference type="EMBL" id="CAI9286465.1"/>
    </source>
</evidence>
<dbReference type="EMBL" id="OX465081">
    <property type="protein sequence ID" value="CAI9286465.1"/>
    <property type="molecule type" value="Genomic_DNA"/>
</dbReference>
<reference evidence="1" key="1">
    <citation type="submission" date="2023-04" db="EMBL/GenBank/DDBJ databases">
        <authorList>
            <person name="Vijverberg K."/>
            <person name="Xiong W."/>
            <person name="Schranz E."/>
        </authorList>
    </citation>
    <scope>NUCLEOTIDE SEQUENCE</scope>
</reference>
<accession>A0AA36E9Y2</accession>
<dbReference type="AlphaFoldDB" id="A0AA36E9Y2"/>